<dbReference type="RefSeq" id="WP_219535435.1">
    <property type="nucleotide sequence ID" value="NZ_JAHKRM010000026.1"/>
</dbReference>
<evidence type="ECO:0008006" key="3">
    <source>
        <dbReference type="Google" id="ProtNLM"/>
    </source>
</evidence>
<reference evidence="2" key="1">
    <citation type="journal article" date="2019" name="Int. J. Syst. Evol. Microbiol.">
        <title>The Global Catalogue of Microorganisms (GCM) 10K type strain sequencing project: providing services to taxonomists for standard genome sequencing and annotation.</title>
        <authorList>
            <consortium name="The Broad Institute Genomics Platform"/>
            <consortium name="The Broad Institute Genome Sequencing Center for Infectious Disease"/>
            <person name="Wu L."/>
            <person name="Ma J."/>
        </authorList>
    </citation>
    <scope>NUCLEOTIDE SEQUENCE [LARGE SCALE GENOMIC DNA]</scope>
    <source>
        <strain evidence="2">CGMCC 1.15399</strain>
    </source>
</reference>
<dbReference type="Proteomes" id="UP001597097">
    <property type="component" value="Unassembled WGS sequence"/>
</dbReference>
<accession>A0ABW4GI01</accession>
<protein>
    <recommendedName>
        <fullName evidence="3">Tetratricopeptide repeat protein</fullName>
    </recommendedName>
</protein>
<evidence type="ECO:0000313" key="1">
    <source>
        <dbReference type="EMBL" id="MFD1541981.1"/>
    </source>
</evidence>
<keyword evidence="2" id="KW-1185">Reference proteome</keyword>
<organism evidence="1 2">
    <name type="scientific">Nonomuraea guangzhouensis</name>
    <dbReference type="NCBI Taxonomy" id="1291555"/>
    <lineage>
        <taxon>Bacteria</taxon>
        <taxon>Bacillati</taxon>
        <taxon>Actinomycetota</taxon>
        <taxon>Actinomycetes</taxon>
        <taxon>Streptosporangiales</taxon>
        <taxon>Streptosporangiaceae</taxon>
        <taxon>Nonomuraea</taxon>
    </lineage>
</organism>
<sequence length="222" mass="23165">MLADSLTRSAELLPLLKLDDGPEAEARAREAVAVYDELLAEGGDAAGVHTGRALAGLSLGAALALQDRHADSVRPLGEAVAALERSAAGDPVLMGRLGKGMLMLGDALIAAGRGLEASVVLHRGTQVIEDDLLSAVAHARLGFCRTELGHHEAAEDALRTADQLLRGLLLTRDSTGDGALHDGDLGAMLGDVLRGRLELLKRAGHADEAAQVEADLRHYTSR</sequence>
<comment type="caution">
    <text evidence="1">The sequence shown here is derived from an EMBL/GenBank/DDBJ whole genome shotgun (WGS) entry which is preliminary data.</text>
</comment>
<proteinExistence type="predicted"/>
<dbReference type="EMBL" id="JBHUCM010000031">
    <property type="protein sequence ID" value="MFD1541981.1"/>
    <property type="molecule type" value="Genomic_DNA"/>
</dbReference>
<name>A0ABW4GI01_9ACTN</name>
<gene>
    <name evidence="1" type="ORF">ACFSJ0_33370</name>
</gene>
<evidence type="ECO:0000313" key="2">
    <source>
        <dbReference type="Proteomes" id="UP001597097"/>
    </source>
</evidence>